<dbReference type="PROSITE" id="PS51257">
    <property type="entry name" value="PROKAR_LIPOPROTEIN"/>
    <property type="match status" value="1"/>
</dbReference>
<evidence type="ECO:0000256" key="1">
    <source>
        <dbReference type="SAM" id="MobiDB-lite"/>
    </source>
</evidence>
<keyword evidence="2" id="KW-0732">Signal</keyword>
<comment type="caution">
    <text evidence="3">The sequence shown here is derived from an EMBL/GenBank/DDBJ whole genome shotgun (WGS) entry which is preliminary data.</text>
</comment>
<dbReference type="EMBL" id="JAVDWN010000001">
    <property type="protein sequence ID" value="MDR7162118.1"/>
    <property type="molecule type" value="Genomic_DNA"/>
</dbReference>
<feature type="region of interest" description="Disordered" evidence="1">
    <location>
        <begin position="25"/>
        <end position="53"/>
    </location>
</feature>
<evidence type="ECO:0008006" key="5">
    <source>
        <dbReference type="Google" id="ProtNLM"/>
    </source>
</evidence>
<evidence type="ECO:0000313" key="4">
    <source>
        <dbReference type="Proteomes" id="UP001262032"/>
    </source>
</evidence>
<dbReference type="RefSeq" id="WP_310111073.1">
    <property type="nucleotide sequence ID" value="NZ_JAVDTN010000005.1"/>
</dbReference>
<reference evidence="3" key="1">
    <citation type="submission" date="2023-07" db="EMBL/GenBank/DDBJ databases">
        <title>Sorghum-associated microbial communities from plants grown in Nebraska, USA.</title>
        <authorList>
            <person name="Schachtman D."/>
        </authorList>
    </citation>
    <scope>NUCLEOTIDE SEQUENCE</scope>
    <source>
        <strain evidence="3">BE261</strain>
    </source>
</reference>
<protein>
    <recommendedName>
        <fullName evidence="5">Subtilisin inhibitor domain-containing protein</fullName>
    </recommendedName>
</protein>
<name>A0AAW8N2Y3_PSEOX</name>
<dbReference type="InterPro" id="IPR036819">
    <property type="entry name" value="Subtilisin_inhibitor-like_sf"/>
</dbReference>
<organism evidence="3 4">
    <name type="scientific">Pseudarthrobacter oxydans</name>
    <name type="common">Arthrobacter oxydans</name>
    <dbReference type="NCBI Taxonomy" id="1671"/>
    <lineage>
        <taxon>Bacteria</taxon>
        <taxon>Bacillati</taxon>
        <taxon>Actinomycetota</taxon>
        <taxon>Actinomycetes</taxon>
        <taxon>Micrococcales</taxon>
        <taxon>Micrococcaceae</taxon>
        <taxon>Pseudarthrobacter</taxon>
    </lineage>
</organism>
<gene>
    <name evidence="3" type="ORF">J2X12_000119</name>
</gene>
<dbReference type="GO" id="GO:0004867">
    <property type="term" value="F:serine-type endopeptidase inhibitor activity"/>
    <property type="evidence" value="ECO:0007669"/>
    <property type="project" value="InterPro"/>
</dbReference>
<dbReference type="GeneID" id="97422200"/>
<evidence type="ECO:0000313" key="3">
    <source>
        <dbReference type="EMBL" id="MDR7162118.1"/>
    </source>
</evidence>
<evidence type="ECO:0000256" key="2">
    <source>
        <dbReference type="SAM" id="SignalP"/>
    </source>
</evidence>
<accession>A0AAW8N2Y3</accession>
<feature type="compositionally biased region" description="Low complexity" evidence="1">
    <location>
        <begin position="32"/>
        <end position="44"/>
    </location>
</feature>
<dbReference type="Proteomes" id="UP001262032">
    <property type="component" value="Unassembled WGS sequence"/>
</dbReference>
<dbReference type="AlphaFoldDB" id="A0AAW8N2Y3"/>
<sequence length="163" mass="17174">MRTPIKIILSIVAAGAALSSCSIADAPPKSSPTPTLQPTQTASPTYPPSDGEPNVRLTVTTLSGNAGLQSTHHLVCVGTSAVEGTDLPDAGDACKVLERQPSLLDYESAETSEDCEAVGQPHIADVFGEIDGKSVRTSFRRDNECNVKTWDKLETLLGPVQDK</sequence>
<dbReference type="SUPFAM" id="SSF55399">
    <property type="entry name" value="Subtilisin inhibitor"/>
    <property type="match status" value="1"/>
</dbReference>
<dbReference type="Gene3D" id="3.30.350.10">
    <property type="entry name" value="Subtilisin inhibitor-like"/>
    <property type="match status" value="1"/>
</dbReference>
<proteinExistence type="predicted"/>
<feature type="chain" id="PRO_5043387185" description="Subtilisin inhibitor domain-containing protein" evidence="2">
    <location>
        <begin position="25"/>
        <end position="163"/>
    </location>
</feature>
<feature type="signal peptide" evidence="2">
    <location>
        <begin position="1"/>
        <end position="24"/>
    </location>
</feature>